<comment type="pathway">
    <text evidence="2">Amino-acid biosynthesis; L-histidine biosynthesis; L-histidine from 5-phospho-alpha-D-ribose 1-diphosphate: step 7/9.</text>
</comment>
<dbReference type="InterPro" id="IPR015421">
    <property type="entry name" value="PyrdxlP-dep_Trfase_major"/>
</dbReference>
<comment type="similarity">
    <text evidence="3">Belongs to the class-II pyridoxal-phosphate-dependent aminotransferase family. Histidinol-phosphate aminotransferase subfamily.</text>
</comment>
<evidence type="ECO:0000256" key="5">
    <source>
        <dbReference type="ARBA" id="ARBA00012748"/>
    </source>
</evidence>
<evidence type="ECO:0000256" key="9">
    <source>
        <dbReference type="ARBA" id="ARBA00022898"/>
    </source>
</evidence>
<dbReference type="InterPro" id="IPR004839">
    <property type="entry name" value="Aminotransferase_I/II_large"/>
</dbReference>
<dbReference type="InterPro" id="IPR005861">
    <property type="entry name" value="HisP_aminotrans"/>
</dbReference>
<dbReference type="SUPFAM" id="SSF53383">
    <property type="entry name" value="PLP-dependent transferases"/>
    <property type="match status" value="1"/>
</dbReference>
<accession>A0A1V1PBX7</accession>
<dbReference type="UniPathway" id="UPA00031">
    <property type="reaction ID" value="UER00012"/>
</dbReference>
<evidence type="ECO:0000256" key="10">
    <source>
        <dbReference type="ARBA" id="ARBA00023102"/>
    </source>
</evidence>
<dbReference type="PANTHER" id="PTHR42885">
    <property type="entry name" value="HISTIDINOL-PHOSPHATE AMINOTRANSFERASE-RELATED"/>
    <property type="match status" value="1"/>
</dbReference>
<organism evidence="13 14">
    <name type="scientific">Candidatus Magnetoglobus multicellularis str. Araruama</name>
    <dbReference type="NCBI Taxonomy" id="890399"/>
    <lineage>
        <taxon>Bacteria</taxon>
        <taxon>Pseudomonadati</taxon>
        <taxon>Thermodesulfobacteriota</taxon>
        <taxon>Desulfobacteria</taxon>
        <taxon>Desulfobacterales</taxon>
        <taxon>Desulfobacteraceae</taxon>
        <taxon>Candidatus Magnetoglobus</taxon>
    </lineage>
</organism>
<dbReference type="CDD" id="cd00609">
    <property type="entry name" value="AAT_like"/>
    <property type="match status" value="1"/>
</dbReference>
<dbReference type="GO" id="GO:0030170">
    <property type="term" value="F:pyridoxal phosphate binding"/>
    <property type="evidence" value="ECO:0007669"/>
    <property type="project" value="InterPro"/>
</dbReference>
<keyword evidence="6 13" id="KW-0032">Aminotransferase</keyword>
<reference evidence="14" key="1">
    <citation type="submission" date="2012-11" db="EMBL/GenBank/DDBJ databases">
        <authorList>
            <person name="Lucero-Rivera Y.E."/>
            <person name="Tovar-Ramirez D."/>
        </authorList>
    </citation>
    <scope>NUCLEOTIDE SEQUENCE [LARGE SCALE GENOMIC DNA]</scope>
    <source>
        <strain evidence="14">Araruama</strain>
    </source>
</reference>
<evidence type="ECO:0000256" key="2">
    <source>
        <dbReference type="ARBA" id="ARBA00005011"/>
    </source>
</evidence>
<dbReference type="GO" id="GO:0000105">
    <property type="term" value="P:L-histidine biosynthetic process"/>
    <property type="evidence" value="ECO:0007669"/>
    <property type="project" value="UniProtKB-UniPathway"/>
</dbReference>
<comment type="caution">
    <text evidence="13">The sequence shown here is derived from an EMBL/GenBank/DDBJ whole genome shotgun (WGS) entry which is preliminary data.</text>
</comment>
<comment type="cofactor">
    <cofactor evidence="1">
        <name>pyridoxal 5'-phosphate</name>
        <dbReference type="ChEBI" id="CHEBI:597326"/>
    </cofactor>
</comment>
<dbReference type="InterPro" id="IPR015422">
    <property type="entry name" value="PyrdxlP-dep_Trfase_small"/>
</dbReference>
<evidence type="ECO:0000259" key="12">
    <source>
        <dbReference type="Pfam" id="PF00155"/>
    </source>
</evidence>
<dbReference type="NCBIfam" id="TIGR01141">
    <property type="entry name" value="hisC"/>
    <property type="match status" value="1"/>
</dbReference>
<dbReference type="EMBL" id="ATBP01000165">
    <property type="protein sequence ID" value="ETR72274.1"/>
    <property type="molecule type" value="Genomic_DNA"/>
</dbReference>
<evidence type="ECO:0000256" key="11">
    <source>
        <dbReference type="ARBA" id="ARBA00047481"/>
    </source>
</evidence>
<evidence type="ECO:0000256" key="1">
    <source>
        <dbReference type="ARBA" id="ARBA00001933"/>
    </source>
</evidence>
<dbReference type="PANTHER" id="PTHR42885:SF2">
    <property type="entry name" value="HISTIDINOL-PHOSPHATE AMINOTRANSFERASE"/>
    <property type="match status" value="1"/>
</dbReference>
<evidence type="ECO:0000256" key="8">
    <source>
        <dbReference type="ARBA" id="ARBA00022679"/>
    </source>
</evidence>
<keyword evidence="7" id="KW-0028">Amino-acid biosynthesis</keyword>
<dbReference type="Gene3D" id="3.40.640.10">
    <property type="entry name" value="Type I PLP-dependent aspartate aminotransferase-like (Major domain)"/>
    <property type="match status" value="1"/>
</dbReference>
<evidence type="ECO:0000256" key="4">
    <source>
        <dbReference type="ARBA" id="ARBA00011738"/>
    </source>
</evidence>
<proteinExistence type="inferred from homology"/>
<evidence type="ECO:0000256" key="3">
    <source>
        <dbReference type="ARBA" id="ARBA00007970"/>
    </source>
</evidence>
<evidence type="ECO:0000313" key="13">
    <source>
        <dbReference type="EMBL" id="ETR72274.1"/>
    </source>
</evidence>
<evidence type="ECO:0000256" key="7">
    <source>
        <dbReference type="ARBA" id="ARBA00022605"/>
    </source>
</evidence>
<feature type="domain" description="Aminotransferase class I/classII large" evidence="12">
    <location>
        <begin position="26"/>
        <end position="345"/>
    </location>
</feature>
<comment type="subunit">
    <text evidence="4">Homodimer.</text>
</comment>
<keyword evidence="9" id="KW-0663">Pyridoxal phosphate</keyword>
<dbReference type="InterPro" id="IPR015424">
    <property type="entry name" value="PyrdxlP-dep_Trfase"/>
</dbReference>
<evidence type="ECO:0000256" key="6">
    <source>
        <dbReference type="ARBA" id="ARBA00022576"/>
    </source>
</evidence>
<dbReference type="EC" id="2.6.1.9" evidence="5"/>
<sequence length="353" mass="39782">MEKYINPWIKKIKQRPFNPQRPEGSVDLYIGENPYPPSPHVLKAIAAAAENINKYPDSAGDAVKEKLAAYTKANKEQIVIGNGSDDLIELMVKVFVKQKEKVIIPIPGYFSYWRSTKIRGGVPVFVNRKDNFELDIEKIVQADAKLVFIGSPNNPTGNIVSQEEIIEILEKMDCIIVVDECYFEFSQNTVIDLLQTYENLIVLRSLSKTFGLAGLRFGYAIAHPTLIQYFNKAIQMYPVNKLAQAAVISSLDDLEYLKANIQKICQEREVLTEKIGDLGFTVYPSETNFLLVRTEALNISGNEIVASLKSNNIFVQNIGLKPGLDAYYFKTAIGTKEENEILLKHLKQIVSNR</sequence>
<dbReference type="GO" id="GO:0004400">
    <property type="term" value="F:histidinol-phosphate transaminase activity"/>
    <property type="evidence" value="ECO:0007669"/>
    <property type="project" value="UniProtKB-EC"/>
</dbReference>
<dbReference type="Pfam" id="PF00155">
    <property type="entry name" value="Aminotran_1_2"/>
    <property type="match status" value="1"/>
</dbReference>
<dbReference type="Proteomes" id="UP000189670">
    <property type="component" value="Unassembled WGS sequence"/>
</dbReference>
<gene>
    <name evidence="13" type="ORF">OMM_01846</name>
</gene>
<keyword evidence="10" id="KW-0368">Histidine biosynthesis</keyword>
<name>A0A1V1PBX7_9BACT</name>
<evidence type="ECO:0000313" key="14">
    <source>
        <dbReference type="Proteomes" id="UP000189670"/>
    </source>
</evidence>
<comment type="catalytic activity">
    <reaction evidence="11">
        <text>L-histidinol phosphate + 2-oxoglutarate = 3-(imidazol-4-yl)-2-oxopropyl phosphate + L-glutamate</text>
        <dbReference type="Rhea" id="RHEA:23744"/>
        <dbReference type="ChEBI" id="CHEBI:16810"/>
        <dbReference type="ChEBI" id="CHEBI:29985"/>
        <dbReference type="ChEBI" id="CHEBI:57766"/>
        <dbReference type="ChEBI" id="CHEBI:57980"/>
        <dbReference type="EC" id="2.6.1.9"/>
    </reaction>
</comment>
<keyword evidence="8 13" id="KW-0808">Transferase</keyword>
<protein>
    <recommendedName>
        <fullName evidence="5">histidinol-phosphate transaminase</fullName>
        <ecNumber evidence="5">2.6.1.9</ecNumber>
    </recommendedName>
</protein>
<dbReference type="Gene3D" id="3.90.1150.10">
    <property type="entry name" value="Aspartate Aminotransferase, domain 1"/>
    <property type="match status" value="1"/>
</dbReference>
<dbReference type="AlphaFoldDB" id="A0A1V1PBX7"/>